<dbReference type="Pfam" id="PF13302">
    <property type="entry name" value="Acetyltransf_3"/>
    <property type="match status" value="1"/>
</dbReference>
<dbReference type="InterPro" id="IPR051531">
    <property type="entry name" value="N-acetyltransferase"/>
</dbReference>
<dbReference type="PANTHER" id="PTHR43792">
    <property type="entry name" value="GNAT FAMILY, PUTATIVE (AFU_ORTHOLOGUE AFUA_3G00765)-RELATED-RELATED"/>
    <property type="match status" value="1"/>
</dbReference>
<dbReference type="SUPFAM" id="SSF55729">
    <property type="entry name" value="Acyl-CoA N-acyltransferases (Nat)"/>
    <property type="match status" value="1"/>
</dbReference>
<dbReference type="Proteomes" id="UP001228905">
    <property type="component" value="Unassembled WGS sequence"/>
</dbReference>
<accession>A0ABU0IVY9</accession>
<comment type="caution">
    <text evidence="2">The sequence shown here is derived from an EMBL/GenBank/DDBJ whole genome shotgun (WGS) entry which is preliminary data.</text>
</comment>
<dbReference type="PANTHER" id="PTHR43792:SF1">
    <property type="entry name" value="N-ACETYLTRANSFERASE DOMAIN-CONTAINING PROTEIN"/>
    <property type="match status" value="1"/>
</dbReference>
<keyword evidence="3" id="KW-1185">Reference proteome</keyword>
<reference evidence="2 3" key="1">
    <citation type="submission" date="2023-07" db="EMBL/GenBank/DDBJ databases">
        <title>Genomic Encyclopedia of Type Strains, Phase IV (KMG-IV): sequencing the most valuable type-strain genomes for metagenomic binning, comparative biology and taxonomic classification.</title>
        <authorList>
            <person name="Goeker M."/>
        </authorList>
    </citation>
    <scope>NUCLEOTIDE SEQUENCE [LARGE SCALE GENOMIC DNA]</scope>
    <source>
        <strain evidence="2 3">DSM 18695</strain>
    </source>
</reference>
<protein>
    <submittedName>
        <fullName evidence="2">RimJ/RimL family protein N-acetyltransferase</fullName>
    </submittedName>
</protein>
<feature type="domain" description="N-acetyltransferase" evidence="1">
    <location>
        <begin position="1"/>
        <end position="141"/>
    </location>
</feature>
<evidence type="ECO:0000259" key="1">
    <source>
        <dbReference type="PROSITE" id="PS51186"/>
    </source>
</evidence>
<proteinExistence type="predicted"/>
<name>A0ABU0IVY9_9CAUL</name>
<organism evidence="2 3">
    <name type="scientific">Caulobacter ginsengisoli</name>
    <dbReference type="NCBI Taxonomy" id="400775"/>
    <lineage>
        <taxon>Bacteria</taxon>
        <taxon>Pseudomonadati</taxon>
        <taxon>Pseudomonadota</taxon>
        <taxon>Alphaproteobacteria</taxon>
        <taxon>Caulobacterales</taxon>
        <taxon>Caulobacteraceae</taxon>
        <taxon>Caulobacter</taxon>
    </lineage>
</organism>
<sequence length="147" mass="16211">MARYLGGALDAEQAWGRVIRSAGHWAMLGFGFWVVRERESGRFVGEAGFGDFRRTLDPPFGDAPEMGWTLARWAQGQGFAREAVEAALAWGSPVFGPVRVVCMIDDDNEPSLKLAARLGFSEYGRASYQDTPVILLERSLPPLETFA</sequence>
<dbReference type="EMBL" id="JAUSVS010000009">
    <property type="protein sequence ID" value="MDQ0466174.1"/>
    <property type="molecule type" value="Genomic_DNA"/>
</dbReference>
<dbReference type="InterPro" id="IPR016181">
    <property type="entry name" value="Acyl_CoA_acyltransferase"/>
</dbReference>
<evidence type="ECO:0000313" key="2">
    <source>
        <dbReference type="EMBL" id="MDQ0466174.1"/>
    </source>
</evidence>
<dbReference type="InterPro" id="IPR000182">
    <property type="entry name" value="GNAT_dom"/>
</dbReference>
<evidence type="ECO:0000313" key="3">
    <source>
        <dbReference type="Proteomes" id="UP001228905"/>
    </source>
</evidence>
<dbReference type="Gene3D" id="3.40.630.30">
    <property type="match status" value="1"/>
</dbReference>
<dbReference type="PROSITE" id="PS51186">
    <property type="entry name" value="GNAT"/>
    <property type="match status" value="1"/>
</dbReference>
<gene>
    <name evidence="2" type="ORF">QO010_003967</name>
</gene>